<reference evidence="8 9" key="1">
    <citation type="journal article" date="2016" name="Genome Biol. Evol.">
        <title>Divergent and convergent evolution of fungal pathogenicity.</title>
        <authorList>
            <person name="Shang Y."/>
            <person name="Xiao G."/>
            <person name="Zheng P."/>
            <person name="Cen K."/>
            <person name="Zhan S."/>
            <person name="Wang C."/>
        </authorList>
    </citation>
    <scope>NUCLEOTIDE SEQUENCE [LARGE SCALE GENOMIC DNA]</scope>
    <source>
        <strain evidence="8 9">RCEF 2490</strain>
    </source>
</reference>
<keyword evidence="6" id="KW-0460">Magnesium</keyword>
<dbReference type="GO" id="GO:0004427">
    <property type="term" value="F:inorganic diphosphate phosphatase activity"/>
    <property type="evidence" value="ECO:0007669"/>
    <property type="project" value="UniProtKB-EC"/>
</dbReference>
<comment type="cofactor">
    <cofactor evidence="1">
        <name>Mg(2+)</name>
        <dbReference type="ChEBI" id="CHEBI:18420"/>
    </cofactor>
</comment>
<keyword evidence="7" id="KW-0732">Signal</keyword>
<accession>A0A162I9V2</accession>
<evidence type="ECO:0000256" key="2">
    <source>
        <dbReference type="ARBA" id="ARBA00006220"/>
    </source>
</evidence>
<dbReference type="AlphaFoldDB" id="A0A162I9V2"/>
<dbReference type="GO" id="GO:0006796">
    <property type="term" value="P:phosphate-containing compound metabolic process"/>
    <property type="evidence" value="ECO:0007669"/>
    <property type="project" value="InterPro"/>
</dbReference>
<evidence type="ECO:0000256" key="4">
    <source>
        <dbReference type="ARBA" id="ARBA00022723"/>
    </source>
</evidence>
<evidence type="ECO:0000256" key="1">
    <source>
        <dbReference type="ARBA" id="ARBA00001946"/>
    </source>
</evidence>
<protein>
    <recommendedName>
        <fullName evidence="3">inorganic diphosphatase</fullName>
        <ecNumber evidence="3">3.6.1.1</ecNumber>
    </recommendedName>
</protein>
<evidence type="ECO:0000256" key="3">
    <source>
        <dbReference type="ARBA" id="ARBA00012146"/>
    </source>
</evidence>
<dbReference type="GO" id="GO:0000287">
    <property type="term" value="F:magnesium ion binding"/>
    <property type="evidence" value="ECO:0007669"/>
    <property type="project" value="InterPro"/>
</dbReference>
<evidence type="ECO:0000256" key="5">
    <source>
        <dbReference type="ARBA" id="ARBA00022801"/>
    </source>
</evidence>
<proteinExistence type="inferred from homology"/>
<comment type="caution">
    <text evidence="8">The sequence shown here is derived from an EMBL/GenBank/DDBJ whole genome shotgun (WGS) entry which is preliminary data.</text>
</comment>
<dbReference type="GO" id="GO:0005737">
    <property type="term" value="C:cytoplasm"/>
    <property type="evidence" value="ECO:0007669"/>
    <property type="project" value="InterPro"/>
</dbReference>
<evidence type="ECO:0000256" key="7">
    <source>
        <dbReference type="SAM" id="SignalP"/>
    </source>
</evidence>
<dbReference type="SUPFAM" id="SSF50324">
    <property type="entry name" value="Inorganic pyrophosphatase"/>
    <property type="match status" value="1"/>
</dbReference>
<organism evidence="8 9">
    <name type="scientific">Moelleriella libera RCEF 2490</name>
    <dbReference type="NCBI Taxonomy" id="1081109"/>
    <lineage>
        <taxon>Eukaryota</taxon>
        <taxon>Fungi</taxon>
        <taxon>Dikarya</taxon>
        <taxon>Ascomycota</taxon>
        <taxon>Pezizomycotina</taxon>
        <taxon>Sordariomycetes</taxon>
        <taxon>Hypocreomycetidae</taxon>
        <taxon>Hypocreales</taxon>
        <taxon>Clavicipitaceae</taxon>
        <taxon>Moelleriella</taxon>
    </lineage>
</organism>
<dbReference type="STRING" id="1081109.A0A162I9V2"/>
<keyword evidence="5" id="KW-0378">Hydrolase</keyword>
<name>A0A162I9V2_9HYPO</name>
<gene>
    <name evidence="8" type="ORF">AAL_07209</name>
</gene>
<dbReference type="Pfam" id="PF00719">
    <property type="entry name" value="Pyrophosphatase"/>
    <property type="match status" value="1"/>
</dbReference>
<dbReference type="PROSITE" id="PS00387">
    <property type="entry name" value="PPASE"/>
    <property type="match status" value="1"/>
</dbReference>
<dbReference type="OrthoDB" id="1608002at2759"/>
<sequence length="329" mass="37351">MYLPTVILFAAVAAVTAAQGTNTSEYSVREVGARNTLGWRVWMEKKGNPISPWHDIPLHPDSRQSNVVNFVVEIPRWTDGKIETQRNEPLNPIFHDNKKNKPRFVASFFPHKSYPFLYGSIPQTWESPHVKDNYTGFVGDNDPVDLFDISSISPGFPGQVKQVKVLGGLAMIDDNTTDWKVIGVDVKDPLAQFVNSVEDVEKYRPGVTKAFHEWFIYYKVARGKGLNTIVGNAYVRAETMLAKLVESHRHWADLVQEKQDKGEISIWQTSDPRLSSTYVRPEEATKMFNIPEKSSVLPAAPRPAPYERWYYLDSKFKLLVVPGDVVEVE</sequence>
<dbReference type="InterPro" id="IPR036649">
    <property type="entry name" value="Pyrophosphatase_sf"/>
</dbReference>
<dbReference type="EMBL" id="AZGY01000021">
    <property type="protein sequence ID" value="KZZ90523.1"/>
    <property type="molecule type" value="Genomic_DNA"/>
</dbReference>
<feature type="signal peptide" evidence="7">
    <location>
        <begin position="1"/>
        <end position="18"/>
    </location>
</feature>
<dbReference type="Gene3D" id="3.90.80.10">
    <property type="entry name" value="Inorganic pyrophosphatase"/>
    <property type="match status" value="1"/>
</dbReference>
<evidence type="ECO:0000313" key="9">
    <source>
        <dbReference type="Proteomes" id="UP000078544"/>
    </source>
</evidence>
<keyword evidence="4" id="KW-0479">Metal-binding</keyword>
<feature type="chain" id="PRO_5007835301" description="inorganic diphosphatase" evidence="7">
    <location>
        <begin position="19"/>
        <end position="329"/>
    </location>
</feature>
<evidence type="ECO:0000256" key="6">
    <source>
        <dbReference type="ARBA" id="ARBA00022842"/>
    </source>
</evidence>
<keyword evidence="9" id="KW-1185">Reference proteome</keyword>
<dbReference type="EC" id="3.6.1.1" evidence="3"/>
<evidence type="ECO:0000313" key="8">
    <source>
        <dbReference type="EMBL" id="KZZ90523.1"/>
    </source>
</evidence>
<dbReference type="InterPro" id="IPR008162">
    <property type="entry name" value="Pyrophosphatase"/>
</dbReference>
<dbReference type="Proteomes" id="UP000078544">
    <property type="component" value="Unassembled WGS sequence"/>
</dbReference>
<dbReference type="CDD" id="cd00412">
    <property type="entry name" value="pyrophosphatase"/>
    <property type="match status" value="1"/>
</dbReference>
<comment type="similarity">
    <text evidence="2">Belongs to the PPase family.</text>
</comment>
<dbReference type="PANTHER" id="PTHR10286">
    <property type="entry name" value="INORGANIC PYROPHOSPHATASE"/>
    <property type="match status" value="1"/>
</dbReference>